<reference evidence="1" key="1">
    <citation type="submission" date="2021-03" db="EMBL/GenBank/DDBJ databases">
        <authorList>
            <consortium name="DOE Joint Genome Institute"/>
            <person name="Ahrendt S."/>
            <person name="Looney B.P."/>
            <person name="Miyauchi S."/>
            <person name="Morin E."/>
            <person name="Drula E."/>
            <person name="Courty P.E."/>
            <person name="Chicoki N."/>
            <person name="Fauchery L."/>
            <person name="Kohler A."/>
            <person name="Kuo A."/>
            <person name="Labutti K."/>
            <person name="Pangilinan J."/>
            <person name="Lipzen A."/>
            <person name="Riley R."/>
            <person name="Andreopoulos W."/>
            <person name="He G."/>
            <person name="Johnson J."/>
            <person name="Barry K.W."/>
            <person name="Grigoriev I.V."/>
            <person name="Nagy L."/>
            <person name="Hibbett D."/>
            <person name="Henrissat B."/>
            <person name="Matheny P.B."/>
            <person name="Labbe J."/>
            <person name="Martin F."/>
        </authorList>
    </citation>
    <scope>NUCLEOTIDE SEQUENCE</scope>
    <source>
        <strain evidence="1">HHB10654</strain>
    </source>
</reference>
<protein>
    <submittedName>
        <fullName evidence="1">Uncharacterized protein</fullName>
    </submittedName>
</protein>
<accession>A0ACB8SGW5</accession>
<reference evidence="1" key="2">
    <citation type="journal article" date="2022" name="New Phytol.">
        <title>Evolutionary transition to the ectomycorrhizal habit in the genomes of a hyperdiverse lineage of mushroom-forming fungi.</title>
        <authorList>
            <person name="Looney B."/>
            <person name="Miyauchi S."/>
            <person name="Morin E."/>
            <person name="Drula E."/>
            <person name="Courty P.E."/>
            <person name="Kohler A."/>
            <person name="Kuo A."/>
            <person name="LaButti K."/>
            <person name="Pangilinan J."/>
            <person name="Lipzen A."/>
            <person name="Riley R."/>
            <person name="Andreopoulos W."/>
            <person name="He G."/>
            <person name="Johnson J."/>
            <person name="Nolan M."/>
            <person name="Tritt A."/>
            <person name="Barry K.W."/>
            <person name="Grigoriev I.V."/>
            <person name="Nagy L.G."/>
            <person name="Hibbett D."/>
            <person name="Henrissat B."/>
            <person name="Matheny P.B."/>
            <person name="Labbe J."/>
            <person name="Martin F.M."/>
        </authorList>
    </citation>
    <scope>NUCLEOTIDE SEQUENCE</scope>
    <source>
        <strain evidence="1">HHB10654</strain>
    </source>
</reference>
<gene>
    <name evidence="1" type="ORF">BV25DRAFT_1736937</name>
</gene>
<dbReference type="Proteomes" id="UP000814140">
    <property type="component" value="Unassembled WGS sequence"/>
</dbReference>
<evidence type="ECO:0000313" key="2">
    <source>
        <dbReference type="Proteomes" id="UP000814140"/>
    </source>
</evidence>
<comment type="caution">
    <text evidence="1">The sequence shown here is derived from an EMBL/GenBank/DDBJ whole genome shotgun (WGS) entry which is preliminary data.</text>
</comment>
<name>A0ACB8SGW5_9AGAM</name>
<evidence type="ECO:0000313" key="1">
    <source>
        <dbReference type="EMBL" id="KAI0055619.1"/>
    </source>
</evidence>
<dbReference type="EMBL" id="MU277285">
    <property type="protein sequence ID" value="KAI0055619.1"/>
    <property type="molecule type" value="Genomic_DNA"/>
</dbReference>
<organism evidence="1 2">
    <name type="scientific">Artomyces pyxidatus</name>
    <dbReference type="NCBI Taxonomy" id="48021"/>
    <lineage>
        <taxon>Eukaryota</taxon>
        <taxon>Fungi</taxon>
        <taxon>Dikarya</taxon>
        <taxon>Basidiomycota</taxon>
        <taxon>Agaricomycotina</taxon>
        <taxon>Agaricomycetes</taxon>
        <taxon>Russulales</taxon>
        <taxon>Auriscalpiaceae</taxon>
        <taxon>Artomyces</taxon>
    </lineage>
</organism>
<sequence>MLDGRKGIEVETARSDVSDSIASSYWSASAGSRLATLESALSRTDPAGISGAYKQLDGEILALPTALSTFRTRRNALSPICCLPPETLVHIFSFDPTPDDGKPTYNLMHITHVCRRWRVVAIGCPSLWGRINLAVDPRWAREMLGRAKATPLSLFIERSQDKMTKDDVDLIVNRLHHIRDLRLINRNIDDTARSCKLHQRLTAPAPLLESFWLHISNADHEEWLTLSENIFDGHAPRLQQFKVDNLAYFPWQSPVLSGLVELSISLDSSSFSAPSHPLNDIFDAFERMPALRIVNPYSCLPQLVSHEQHNRVVDLTRLSQFTLFDDVCLSTQFMQCVRLSPGAETEIGLRCSMTRADDSIDAFFAVLVAHLGVSHCVFPRLEFYTDVGDSMLVHDEEPFAYVRIDAHRTLSEEDNAPLILYFHVDYALPKYANSTKVLETFCAMLPDNMDSVLRLDVHTGVDWTVDDWVGILSIANNLVEIHAASESTDTICDALGTVVEWKGDEDEHAFVCPQLSSLTLSFALLENLYPYPGQPPPLALRMPQSLEKRQRSGLQL</sequence>
<proteinExistence type="predicted"/>
<keyword evidence="2" id="KW-1185">Reference proteome</keyword>